<feature type="transmembrane region" description="Helical" evidence="2">
    <location>
        <begin position="220"/>
        <end position="240"/>
    </location>
</feature>
<sequence length="713" mass="78025">MAPTIRRKPLPSRICTEPRASSTPSSVNSQSASLIQFEDYELDLGLFTNSHPAAEHQSLLFASDSVPSTAIPQYPGHSHSAHISAKSLKGADSSNSVIELGAPPIQYVSWGVDWRKPTFICVALVCALSLSLGHHFYYSSLNSKIAGDEAKQAWTIRFGTGFAFLIVLSLHAATAVAFGQYVWTVVKRTPLTLESLDTLYSLTSDPSGIFSFELFSSAKVALLFALTFWSVGLVGITPPATLTVIARNITYYDVPVPILDLSQTGWERVQEVWNPGWITYTIATQAAIGLEVVALPPPVASQDWAYEIEFLGPTTRCELASPEEQAVFDNVSLSFESNNLIFNYLQLNDAIWNNTINWQGPMGTPIRLFYSSWAYSDLNSFGVGPTDWFPDCAGCRDSSYSSNQAIYIQTSTASIVCYESNALFTITIQSVGGQQQITQTDIRPAPNTTSSSPANSAHYLALSALLMGNLTLSYLFIMDPGPTASYKDQWMINSGDTQMLSTGLIACNDIQASPWVNLSNKGDGSPDTWPNYGALVSWRQMFQNTFPSEPWMCRNQTFLRAIEDLANNITISYLSSPELTNTNTTFKTITTSNSSNYYQYRPLYLALPYGIGLLCVSIVATIGLYSIHLNGVTHSMNFSSILATTRNPDLDVLTRGASLGAEPLKTDISKVKLRFGPLLDSKEGERGDDDEGIHVGFGRANKVGTLRKGKSYI</sequence>
<evidence type="ECO:0000256" key="2">
    <source>
        <dbReference type="SAM" id="Phobius"/>
    </source>
</evidence>
<protein>
    <submittedName>
        <fullName evidence="3">Uncharacterized protein</fullName>
    </submittedName>
</protein>
<proteinExistence type="predicted"/>
<keyword evidence="2" id="KW-0472">Membrane</keyword>
<organism evidence="3 4">
    <name type="scientific">Mollisia scopiformis</name>
    <name type="common">Conifer needle endophyte fungus</name>
    <name type="synonym">Phialocephala scopiformis</name>
    <dbReference type="NCBI Taxonomy" id="149040"/>
    <lineage>
        <taxon>Eukaryota</taxon>
        <taxon>Fungi</taxon>
        <taxon>Dikarya</taxon>
        <taxon>Ascomycota</taxon>
        <taxon>Pezizomycotina</taxon>
        <taxon>Leotiomycetes</taxon>
        <taxon>Helotiales</taxon>
        <taxon>Mollisiaceae</taxon>
        <taxon>Mollisia</taxon>
    </lineage>
</organism>
<evidence type="ECO:0000256" key="1">
    <source>
        <dbReference type="SAM" id="MobiDB-lite"/>
    </source>
</evidence>
<feature type="transmembrane region" description="Helical" evidence="2">
    <location>
        <begin position="158"/>
        <end position="183"/>
    </location>
</feature>
<feature type="transmembrane region" description="Helical" evidence="2">
    <location>
        <begin position="457"/>
        <end position="477"/>
    </location>
</feature>
<dbReference type="RefSeq" id="XP_018066011.1">
    <property type="nucleotide sequence ID" value="XM_018209804.1"/>
</dbReference>
<name>A0A194WUL1_MOLSC</name>
<dbReference type="GeneID" id="28819530"/>
<feature type="region of interest" description="Disordered" evidence="1">
    <location>
        <begin position="1"/>
        <end position="28"/>
    </location>
</feature>
<evidence type="ECO:0000313" key="4">
    <source>
        <dbReference type="Proteomes" id="UP000070700"/>
    </source>
</evidence>
<reference evidence="3 4" key="1">
    <citation type="submission" date="2015-10" db="EMBL/GenBank/DDBJ databases">
        <title>Full genome of DAOMC 229536 Phialocephala scopiformis, a fungal endophyte of spruce producing the potent anti-insectan compound rugulosin.</title>
        <authorList>
            <consortium name="DOE Joint Genome Institute"/>
            <person name="Walker A.K."/>
            <person name="Frasz S.L."/>
            <person name="Seifert K.A."/>
            <person name="Miller J.D."/>
            <person name="Mondo S.J."/>
            <person name="Labutti K."/>
            <person name="Lipzen A."/>
            <person name="Dockter R."/>
            <person name="Kennedy M."/>
            <person name="Grigoriev I.V."/>
            <person name="Spatafora J.W."/>
        </authorList>
    </citation>
    <scope>NUCLEOTIDE SEQUENCE [LARGE SCALE GENOMIC DNA]</scope>
    <source>
        <strain evidence="3 4">CBS 120377</strain>
    </source>
</reference>
<dbReference type="AlphaFoldDB" id="A0A194WUL1"/>
<feature type="compositionally biased region" description="Basic residues" evidence="1">
    <location>
        <begin position="1"/>
        <end position="10"/>
    </location>
</feature>
<feature type="compositionally biased region" description="Polar residues" evidence="1">
    <location>
        <begin position="19"/>
        <end position="28"/>
    </location>
</feature>
<dbReference type="Proteomes" id="UP000070700">
    <property type="component" value="Unassembled WGS sequence"/>
</dbReference>
<dbReference type="PANTHER" id="PTHR35041">
    <property type="entry name" value="MEDIATOR OF RNA POLYMERASE II TRANSCRIPTION SUBUNIT 1"/>
    <property type="match status" value="1"/>
</dbReference>
<keyword evidence="2" id="KW-1133">Transmembrane helix</keyword>
<dbReference type="EMBL" id="KQ947426">
    <property type="protein sequence ID" value="KUJ11656.1"/>
    <property type="molecule type" value="Genomic_DNA"/>
</dbReference>
<keyword evidence="4" id="KW-1185">Reference proteome</keyword>
<evidence type="ECO:0000313" key="3">
    <source>
        <dbReference type="EMBL" id="KUJ11656.1"/>
    </source>
</evidence>
<dbReference type="KEGG" id="psco:LY89DRAFT_594462"/>
<dbReference type="OrthoDB" id="5340195at2759"/>
<accession>A0A194WUL1</accession>
<dbReference type="InParanoid" id="A0A194WUL1"/>
<keyword evidence="2" id="KW-0812">Transmembrane</keyword>
<dbReference type="PANTHER" id="PTHR35041:SF3">
    <property type="entry name" value="FORMYLMETHIONINE DEFORMYLASE-LIKE PROTEIN"/>
    <property type="match status" value="1"/>
</dbReference>
<gene>
    <name evidence="3" type="ORF">LY89DRAFT_594462</name>
</gene>
<feature type="transmembrane region" description="Helical" evidence="2">
    <location>
        <begin position="603"/>
        <end position="627"/>
    </location>
</feature>